<gene>
    <name evidence="7" type="ORF">NV381_14465</name>
</gene>
<keyword evidence="5 6" id="KW-0472">Membrane</keyword>
<evidence type="ECO:0000256" key="6">
    <source>
        <dbReference type="SAM" id="Phobius"/>
    </source>
</evidence>
<dbReference type="RefSeq" id="WP_258213991.1">
    <property type="nucleotide sequence ID" value="NZ_JANQBD010000009.1"/>
</dbReference>
<feature type="transmembrane region" description="Helical" evidence="6">
    <location>
        <begin position="412"/>
        <end position="432"/>
    </location>
</feature>
<feature type="transmembrane region" description="Helical" evidence="6">
    <location>
        <begin position="252"/>
        <end position="271"/>
    </location>
</feature>
<comment type="caution">
    <text evidence="7">The sequence shown here is derived from an EMBL/GenBank/DDBJ whole genome shotgun (WGS) entry which is preliminary data.</text>
</comment>
<keyword evidence="4 6" id="KW-1133">Transmembrane helix</keyword>
<feature type="transmembrane region" description="Helical" evidence="6">
    <location>
        <begin position="385"/>
        <end position="405"/>
    </location>
</feature>
<dbReference type="InterPro" id="IPR050833">
    <property type="entry name" value="Poly_Biosynth_Transport"/>
</dbReference>
<name>A0ABT1YGU5_9BACL</name>
<feature type="transmembrane region" description="Helical" evidence="6">
    <location>
        <begin position="212"/>
        <end position="232"/>
    </location>
</feature>
<feature type="transmembrane region" description="Helical" evidence="6">
    <location>
        <begin position="438"/>
        <end position="455"/>
    </location>
</feature>
<feature type="transmembrane region" description="Helical" evidence="6">
    <location>
        <begin position="324"/>
        <end position="347"/>
    </location>
</feature>
<sequence>MFETRLRLNILYSISSKLISFPLSFFSFILLARYLGETALGEYNFAFSLTVIFKILIDLGFSGLLPREISINKEHTMEILKKVTLIKCITSFIFLILFYFFLLSLDLNKDLFLISYFFSIYTITFSLSSTTDAILHGLEKIKSYSIISVLSRIVEFILVLVFICSTKSLYFICLSMCIGNILRFFLSYIVIKRSEAFKVSLTKQPSLSNKQLVSGALPFLIGMGLLDFYNKIDVIMLSKIMNVAEVGFYSASYRIIELPLIIPGVIMSVLYPAFSKLYVDGDLFGFIKKNELIIKFLVVVGFFALNVLFFFNEKIILMLYGEKYMPSINILKVLSPYLLLSFLNIAYGYIFKAIGKEKIWMIVSIGSLILNIILNWVFIHRFGTIGAAYSTIIAEFVVITLYIYLLRKTIKFNKIAVVIVLNSLLFVVSLLLEQYYGNKYLCLLVISYYFILIVLKNPIYRINFNRILNLIRNRRDSI</sequence>
<keyword evidence="3 6" id="KW-0812">Transmembrane</keyword>
<accession>A0ABT1YGU5</accession>
<feature type="transmembrane region" description="Helical" evidence="6">
    <location>
        <begin position="169"/>
        <end position="191"/>
    </location>
</feature>
<evidence type="ECO:0000256" key="3">
    <source>
        <dbReference type="ARBA" id="ARBA00022692"/>
    </source>
</evidence>
<feature type="transmembrane region" description="Helical" evidence="6">
    <location>
        <begin position="111"/>
        <end position="131"/>
    </location>
</feature>
<proteinExistence type="predicted"/>
<feature type="transmembrane region" description="Helical" evidence="6">
    <location>
        <begin position="292"/>
        <end position="312"/>
    </location>
</feature>
<comment type="subcellular location">
    <subcellularLocation>
        <location evidence="1">Cell membrane</location>
        <topology evidence="1">Multi-pass membrane protein</topology>
    </subcellularLocation>
</comment>
<feature type="transmembrane region" description="Helical" evidence="6">
    <location>
        <begin position="12"/>
        <end position="31"/>
    </location>
</feature>
<evidence type="ECO:0000256" key="5">
    <source>
        <dbReference type="ARBA" id="ARBA00023136"/>
    </source>
</evidence>
<feature type="transmembrane region" description="Helical" evidence="6">
    <location>
        <begin position="85"/>
        <end position="105"/>
    </location>
</feature>
<evidence type="ECO:0000313" key="7">
    <source>
        <dbReference type="EMBL" id="MCR8632407.1"/>
    </source>
</evidence>
<evidence type="ECO:0000313" key="8">
    <source>
        <dbReference type="Proteomes" id="UP001300012"/>
    </source>
</evidence>
<protein>
    <submittedName>
        <fullName evidence="7">Flippase</fullName>
    </submittedName>
</protein>
<evidence type="ECO:0000256" key="2">
    <source>
        <dbReference type="ARBA" id="ARBA00022475"/>
    </source>
</evidence>
<dbReference type="EMBL" id="JANQBD010000009">
    <property type="protein sequence ID" value="MCR8632407.1"/>
    <property type="molecule type" value="Genomic_DNA"/>
</dbReference>
<evidence type="ECO:0000256" key="4">
    <source>
        <dbReference type="ARBA" id="ARBA00022989"/>
    </source>
</evidence>
<keyword evidence="8" id="KW-1185">Reference proteome</keyword>
<dbReference type="PANTHER" id="PTHR30250">
    <property type="entry name" value="PST FAMILY PREDICTED COLANIC ACID TRANSPORTER"/>
    <property type="match status" value="1"/>
</dbReference>
<evidence type="ECO:0000256" key="1">
    <source>
        <dbReference type="ARBA" id="ARBA00004651"/>
    </source>
</evidence>
<dbReference type="Pfam" id="PF01943">
    <property type="entry name" value="Polysacc_synt"/>
    <property type="match status" value="1"/>
</dbReference>
<dbReference type="CDD" id="cd13128">
    <property type="entry name" value="MATE_Wzx_like"/>
    <property type="match status" value="1"/>
</dbReference>
<feature type="transmembrane region" description="Helical" evidence="6">
    <location>
        <begin position="143"/>
        <end position="163"/>
    </location>
</feature>
<organism evidence="7 8">
    <name type="scientific">Paenibacillus radicis</name>
    <name type="common">ex Xue et al. 2023</name>
    <dbReference type="NCBI Taxonomy" id="2972489"/>
    <lineage>
        <taxon>Bacteria</taxon>
        <taxon>Bacillati</taxon>
        <taxon>Bacillota</taxon>
        <taxon>Bacilli</taxon>
        <taxon>Bacillales</taxon>
        <taxon>Paenibacillaceae</taxon>
        <taxon>Paenibacillus</taxon>
    </lineage>
</organism>
<dbReference type="Proteomes" id="UP001300012">
    <property type="component" value="Unassembled WGS sequence"/>
</dbReference>
<feature type="transmembrane region" description="Helical" evidence="6">
    <location>
        <begin position="359"/>
        <end position="379"/>
    </location>
</feature>
<keyword evidence="2" id="KW-1003">Cell membrane</keyword>
<dbReference type="PANTHER" id="PTHR30250:SF11">
    <property type="entry name" value="O-ANTIGEN TRANSPORTER-RELATED"/>
    <property type="match status" value="1"/>
</dbReference>
<dbReference type="InterPro" id="IPR002797">
    <property type="entry name" value="Polysacc_synth"/>
</dbReference>
<reference evidence="7 8" key="1">
    <citation type="submission" date="2022-08" db="EMBL/GenBank/DDBJ databases">
        <title>Paenibacillus endoradicis sp. nov., Paenibacillus radicibacter sp. nov and Paenibacillus pararadicis sp. nov., three cold-adapted plant growth-promoting bacteria isolated from root of Larix gmelinii in Great Khingan.</title>
        <authorList>
            <person name="Xue H."/>
        </authorList>
    </citation>
    <scope>NUCLEOTIDE SEQUENCE [LARGE SCALE GENOMIC DNA]</scope>
    <source>
        <strain evidence="7 8">N5-1-1-5</strain>
    </source>
</reference>
<feature type="transmembrane region" description="Helical" evidence="6">
    <location>
        <begin position="43"/>
        <end position="65"/>
    </location>
</feature>